<protein>
    <submittedName>
        <fullName evidence="1">Alpha/beta hydrolase</fullName>
    </submittedName>
</protein>
<evidence type="ECO:0000313" key="2">
    <source>
        <dbReference type="Proteomes" id="UP001524547"/>
    </source>
</evidence>
<dbReference type="Proteomes" id="UP001524547">
    <property type="component" value="Unassembled WGS sequence"/>
</dbReference>
<evidence type="ECO:0000313" key="1">
    <source>
        <dbReference type="EMBL" id="MCQ8240215.1"/>
    </source>
</evidence>
<dbReference type="EMBL" id="JAMZEJ010000003">
    <property type="protein sequence ID" value="MCQ8240215.1"/>
    <property type="molecule type" value="Genomic_DNA"/>
</dbReference>
<keyword evidence="2" id="KW-1185">Reference proteome</keyword>
<organism evidence="1 2">
    <name type="scientific">Rhizosaccharibacter radicis</name>
    <dbReference type="NCBI Taxonomy" id="2782605"/>
    <lineage>
        <taxon>Bacteria</taxon>
        <taxon>Pseudomonadati</taxon>
        <taxon>Pseudomonadota</taxon>
        <taxon>Alphaproteobacteria</taxon>
        <taxon>Acetobacterales</taxon>
        <taxon>Acetobacteraceae</taxon>
        <taxon>Rhizosaccharibacter</taxon>
    </lineage>
</organism>
<gene>
    <name evidence="1" type="ORF">NFI88_05085</name>
</gene>
<dbReference type="RefSeq" id="WP_422918963.1">
    <property type="nucleotide sequence ID" value="NZ_JAMZEJ010000003.1"/>
</dbReference>
<dbReference type="Gene3D" id="3.40.50.1820">
    <property type="entry name" value="alpha/beta hydrolase"/>
    <property type="match status" value="1"/>
</dbReference>
<dbReference type="GO" id="GO:0016787">
    <property type="term" value="F:hydrolase activity"/>
    <property type="evidence" value="ECO:0007669"/>
    <property type="project" value="UniProtKB-KW"/>
</dbReference>
<reference evidence="1 2" key="1">
    <citation type="submission" date="2022-06" db="EMBL/GenBank/DDBJ databases">
        <title>Rhizosaccharibacter gen. nov. sp. nov. KSS12, endophytic bacteria isolated from sugarcane.</title>
        <authorList>
            <person name="Pitiwittayakul N."/>
        </authorList>
    </citation>
    <scope>NUCLEOTIDE SEQUENCE [LARGE SCALE GENOMIC DNA]</scope>
    <source>
        <strain evidence="1 2">KSS12</strain>
    </source>
</reference>
<proteinExistence type="predicted"/>
<dbReference type="InterPro" id="IPR029058">
    <property type="entry name" value="AB_hydrolase_fold"/>
</dbReference>
<comment type="caution">
    <text evidence="1">The sequence shown here is derived from an EMBL/GenBank/DDBJ whole genome shotgun (WGS) entry which is preliminary data.</text>
</comment>
<accession>A0ABT1VVK2</accession>
<keyword evidence="1" id="KW-0378">Hydrolase</keyword>
<sequence>MTGAIAILAVPGWSFDGSFWGAVRQRMPERRWMCADADVATVLSGTGEPVVAVGHSAGVMRLLRQMPREEARVAGSAAGAAGRWRGLVAINGFARFTAGPGFPAGVPRRMLDRMMGRLPADPEAVVADFRRRCGGEEGAAGPIDPDRLLAELTMLRDDDLRREWWSAGVPRLSIEGGLDPIVGASHAREALPGLGPDARAILPEGGHLMPLQHADWVADRLRAFLSGLAAS</sequence>
<name>A0ABT1VVK2_9PROT</name>
<dbReference type="SUPFAM" id="SSF53474">
    <property type="entry name" value="alpha/beta-Hydrolases"/>
    <property type="match status" value="1"/>
</dbReference>